<comment type="caution">
    <text evidence="1">The sequence shown here is derived from an EMBL/GenBank/DDBJ whole genome shotgun (WGS) entry which is preliminary data.</text>
</comment>
<dbReference type="InterPro" id="IPR027417">
    <property type="entry name" value="P-loop_NTPase"/>
</dbReference>
<proteinExistence type="predicted"/>
<dbReference type="SUPFAM" id="SSF52540">
    <property type="entry name" value="P-loop containing nucleoside triphosphate hydrolases"/>
    <property type="match status" value="1"/>
</dbReference>
<name>A0A6F9XJC0_9LACO</name>
<gene>
    <name evidence="1" type="ORF">SY212_03910</name>
</gene>
<sequence length="322" mass="36471">MVSSIFTPAEEAVKEKSAFKFLVYGDAGTGKTRFGLTFPNSVIIDSEDGYRAYLRKGSDLAKNVKGIVRTQSYSDVEKGIKELLRSKLKGIDTLIIDSETVIRENIEEALMTVEEARARKANRDELDANLSQRSWGKIKYIDNGLKNMKIRLSSKGGNILSIAQQKDVTDDNGKVIGSRPNMKKKAEHDYDVVLRFFVEDGKFLAEVEKDRFDVFKKGEIIENPTFDMWGDKYDLDGQEHDLSYDEDVNKSKQVYEDNVAEQDLDSKPLVEQLGARVKKLSKEDKTRFAKQIKEDFGIDAKQLGKATQTQLEAVIDLLKAEY</sequence>
<dbReference type="Proteomes" id="UP000494265">
    <property type="component" value="Unassembled WGS sequence"/>
</dbReference>
<reference evidence="1" key="1">
    <citation type="submission" date="2019-10" db="EMBL/GenBank/DDBJ databases">
        <title>Lactobacillus agilis SY212 Whole Genome Sequencing Project.</title>
        <authorList>
            <person name="Suzuki S."/>
            <person name="Endo A."/>
            <person name="Maeno S."/>
            <person name="Shiwa Y."/>
            <person name="Matsutani M."/>
            <person name="Kajikawa A."/>
        </authorList>
    </citation>
    <scope>NUCLEOTIDE SEQUENCE</scope>
    <source>
        <strain evidence="1">SY212</strain>
    </source>
</reference>
<organism evidence="1">
    <name type="scientific">Ligilactobacillus agilis</name>
    <dbReference type="NCBI Taxonomy" id="1601"/>
    <lineage>
        <taxon>Bacteria</taxon>
        <taxon>Bacillati</taxon>
        <taxon>Bacillota</taxon>
        <taxon>Bacilli</taxon>
        <taxon>Lactobacillales</taxon>
        <taxon>Lactobacillaceae</taxon>
        <taxon>Ligilactobacillus</taxon>
    </lineage>
</organism>
<evidence type="ECO:0000313" key="1">
    <source>
        <dbReference type="EMBL" id="GET05361.1"/>
    </source>
</evidence>
<dbReference type="EMBL" id="BLAM01000054">
    <property type="protein sequence ID" value="GET05361.1"/>
    <property type="molecule type" value="Genomic_DNA"/>
</dbReference>
<dbReference type="Pfam" id="PF13479">
    <property type="entry name" value="AAA_24"/>
    <property type="match status" value="1"/>
</dbReference>
<accession>A0A6F9XJC0</accession>
<protein>
    <submittedName>
        <fullName evidence="1">Phage related protein</fullName>
    </submittedName>
</protein>
<dbReference type="AlphaFoldDB" id="A0A6F9XJC0"/>
<dbReference type="RefSeq" id="WP_172584204.1">
    <property type="nucleotide sequence ID" value="NZ_BLAM01000054.1"/>
</dbReference>